<accession>A0A6L9EGE5</accession>
<dbReference type="InterPro" id="IPR036890">
    <property type="entry name" value="HATPase_C_sf"/>
</dbReference>
<dbReference type="Proteomes" id="UP000475249">
    <property type="component" value="Unassembled WGS sequence"/>
</dbReference>
<proteinExistence type="predicted"/>
<reference evidence="3 4" key="1">
    <citation type="submission" date="2020-01" db="EMBL/GenBank/DDBJ databases">
        <title>Bacteria diversity of Porities sp.</title>
        <authorList>
            <person name="Wang G."/>
        </authorList>
    </citation>
    <scope>NUCLEOTIDE SEQUENCE [LARGE SCALE GENOMIC DNA]</scope>
    <source>
        <strain evidence="3 4">R33</strain>
    </source>
</reference>
<evidence type="ECO:0000256" key="1">
    <source>
        <dbReference type="SAM" id="Phobius"/>
    </source>
</evidence>
<organism evidence="3 4">
    <name type="scientific">Poritiphilus flavus</name>
    <dbReference type="NCBI Taxonomy" id="2697053"/>
    <lineage>
        <taxon>Bacteria</taxon>
        <taxon>Pseudomonadati</taxon>
        <taxon>Bacteroidota</taxon>
        <taxon>Flavobacteriia</taxon>
        <taxon>Flavobacteriales</taxon>
        <taxon>Flavobacteriaceae</taxon>
        <taxon>Poritiphilus</taxon>
    </lineage>
</organism>
<keyword evidence="1" id="KW-1133">Transmembrane helix</keyword>
<dbReference type="RefSeq" id="WP_161436356.1">
    <property type="nucleotide sequence ID" value="NZ_WXYO01000006.1"/>
</dbReference>
<feature type="transmembrane region" description="Helical" evidence="1">
    <location>
        <begin position="20"/>
        <end position="37"/>
    </location>
</feature>
<keyword evidence="4" id="KW-1185">Reference proteome</keyword>
<feature type="transmembrane region" description="Helical" evidence="1">
    <location>
        <begin position="122"/>
        <end position="147"/>
    </location>
</feature>
<keyword evidence="3" id="KW-0808">Transferase</keyword>
<protein>
    <submittedName>
        <fullName evidence="3">Sensor histidine kinase</fullName>
    </submittedName>
</protein>
<feature type="transmembrane region" description="Helical" evidence="1">
    <location>
        <begin position="49"/>
        <end position="69"/>
    </location>
</feature>
<dbReference type="EMBL" id="WXYO01000006">
    <property type="protein sequence ID" value="NAS13319.1"/>
    <property type="molecule type" value="Genomic_DNA"/>
</dbReference>
<evidence type="ECO:0000313" key="3">
    <source>
        <dbReference type="EMBL" id="NAS13319.1"/>
    </source>
</evidence>
<dbReference type="PANTHER" id="PTHR34220:SF7">
    <property type="entry name" value="SENSOR HISTIDINE KINASE YPDA"/>
    <property type="match status" value="1"/>
</dbReference>
<dbReference type="GO" id="GO:0000155">
    <property type="term" value="F:phosphorelay sensor kinase activity"/>
    <property type="evidence" value="ECO:0007669"/>
    <property type="project" value="InterPro"/>
</dbReference>
<dbReference type="Gene3D" id="3.30.565.10">
    <property type="entry name" value="Histidine kinase-like ATPase, C-terminal domain"/>
    <property type="match status" value="1"/>
</dbReference>
<gene>
    <name evidence="3" type="ORF">GTQ38_14975</name>
</gene>
<dbReference type="Pfam" id="PF06580">
    <property type="entry name" value="His_kinase"/>
    <property type="match status" value="1"/>
</dbReference>
<comment type="caution">
    <text evidence="3">The sequence shown here is derived from an EMBL/GenBank/DDBJ whole genome shotgun (WGS) entry which is preliminary data.</text>
</comment>
<dbReference type="InterPro" id="IPR010559">
    <property type="entry name" value="Sig_transdc_His_kin_internal"/>
</dbReference>
<evidence type="ECO:0000259" key="2">
    <source>
        <dbReference type="Pfam" id="PF06580"/>
    </source>
</evidence>
<keyword evidence="3" id="KW-0418">Kinase</keyword>
<feature type="transmembrane region" description="Helical" evidence="1">
    <location>
        <begin position="81"/>
        <end position="102"/>
    </location>
</feature>
<dbReference type="GO" id="GO:0016020">
    <property type="term" value="C:membrane"/>
    <property type="evidence" value="ECO:0007669"/>
    <property type="project" value="InterPro"/>
</dbReference>
<keyword evidence="1" id="KW-0472">Membrane</keyword>
<dbReference type="AlphaFoldDB" id="A0A6L9EGE5"/>
<feature type="domain" description="Signal transduction histidine kinase internal region" evidence="2">
    <location>
        <begin position="167"/>
        <end position="246"/>
    </location>
</feature>
<dbReference type="PANTHER" id="PTHR34220">
    <property type="entry name" value="SENSOR HISTIDINE KINASE YPDA"/>
    <property type="match status" value="1"/>
</dbReference>
<dbReference type="InterPro" id="IPR050640">
    <property type="entry name" value="Bact_2-comp_sensor_kinase"/>
</dbReference>
<dbReference type="SUPFAM" id="SSF55874">
    <property type="entry name" value="ATPase domain of HSP90 chaperone/DNA topoisomerase II/histidine kinase"/>
    <property type="match status" value="1"/>
</dbReference>
<evidence type="ECO:0000313" key="4">
    <source>
        <dbReference type="Proteomes" id="UP000475249"/>
    </source>
</evidence>
<name>A0A6L9EGE5_9FLAO</name>
<keyword evidence="1" id="KW-0812">Transmembrane</keyword>
<sequence>MFILTKTYEGWSLERVSRHIGYWLLWWLFYMVINEGVFDNGSYREWFLFELHVLPLKWSITYFTIYYLFPKYVRNKRYLTFFFWILGLIIVGGILFRALDYYVIGNLISSEALLKKIDSQNFWSFTIAYKALDLLFVVSLVLIIKFIQLQTLQESKNKELTKQKLEAELNYLKHQLQPHFLFNTLNNLYGMIITKDENAGEIVLKLSDILSYMLYNSNDKEISLEKELESLANYIELEKLRYGKELTVSYEVTGSPQDHKIAPLILISFVENAFKHGPSDVLVDSWIRIAVHIEDEQMRFEVENSMETLAVDKDEKQGRVVSGIGLSNIEKRLELIYGDSYELHISEGDTYKVELTIKKHELSYSG</sequence>